<dbReference type="RefSeq" id="XP_008870553.1">
    <property type="nucleotide sequence ID" value="XM_008872331.1"/>
</dbReference>
<accession>A0A024U2H2</accession>
<dbReference type="GeneID" id="20084105"/>
<sequence>MAVIDRGVDGIASITNTSNLNRVAPVLAVNRMIPVSIARVLQPLATMTVRSQSLKLVRRETTLVMWVDASELTRTRSRGSPAWKAKEFPTVSPSYRSPIAANVHTSLSKCLWSTSIITPSWSDALVHSVPCGCSSCIYQAWESRC</sequence>
<proteinExistence type="predicted"/>
<dbReference type="EMBL" id="KI913964">
    <property type="protein sequence ID" value="ETW00419.1"/>
    <property type="molecule type" value="Genomic_DNA"/>
</dbReference>
<protein>
    <submittedName>
        <fullName evidence="1">Uncharacterized protein</fullName>
    </submittedName>
</protein>
<dbReference type="AlphaFoldDB" id="A0A024U2H2"/>
<dbReference type="EMBL" id="KI913964">
    <property type="protein sequence ID" value="ETW00418.1"/>
    <property type="molecule type" value="Genomic_DNA"/>
</dbReference>
<evidence type="ECO:0000313" key="1">
    <source>
        <dbReference type="EMBL" id="ETW00419.1"/>
    </source>
</evidence>
<dbReference type="RefSeq" id="XP_008870554.1">
    <property type="nucleotide sequence ID" value="XM_008872332.1"/>
</dbReference>
<organism evidence="1">
    <name type="scientific">Aphanomyces invadans</name>
    <dbReference type="NCBI Taxonomy" id="157072"/>
    <lineage>
        <taxon>Eukaryota</taxon>
        <taxon>Sar</taxon>
        <taxon>Stramenopiles</taxon>
        <taxon>Oomycota</taxon>
        <taxon>Saprolegniomycetes</taxon>
        <taxon>Saprolegniales</taxon>
        <taxon>Verrucalvaceae</taxon>
        <taxon>Aphanomyces</taxon>
    </lineage>
</organism>
<dbReference type="VEuPathDB" id="FungiDB:H310_07055"/>
<name>A0A024U2H2_9STRA</name>
<gene>
    <name evidence="1" type="ORF">H310_07055</name>
</gene>
<reference evidence="1" key="1">
    <citation type="submission" date="2013-12" db="EMBL/GenBank/DDBJ databases">
        <title>The Genome Sequence of Aphanomyces invadans NJM9701.</title>
        <authorList>
            <consortium name="The Broad Institute Genomics Platform"/>
            <person name="Russ C."/>
            <person name="Tyler B."/>
            <person name="van West P."/>
            <person name="Dieguez-Uribeondo J."/>
            <person name="Young S.K."/>
            <person name="Zeng Q."/>
            <person name="Gargeya S."/>
            <person name="Fitzgerald M."/>
            <person name="Abouelleil A."/>
            <person name="Alvarado L."/>
            <person name="Chapman S.B."/>
            <person name="Gainer-Dewar J."/>
            <person name="Goldberg J."/>
            <person name="Griggs A."/>
            <person name="Gujja S."/>
            <person name="Hansen M."/>
            <person name="Howarth C."/>
            <person name="Imamovic A."/>
            <person name="Ireland A."/>
            <person name="Larimer J."/>
            <person name="McCowan C."/>
            <person name="Murphy C."/>
            <person name="Pearson M."/>
            <person name="Poon T.W."/>
            <person name="Priest M."/>
            <person name="Roberts A."/>
            <person name="Saif S."/>
            <person name="Shea T."/>
            <person name="Sykes S."/>
            <person name="Wortman J."/>
            <person name="Nusbaum C."/>
            <person name="Birren B."/>
        </authorList>
    </citation>
    <scope>NUCLEOTIDE SEQUENCE [LARGE SCALE GENOMIC DNA]</scope>
    <source>
        <strain evidence="1">NJM9701</strain>
    </source>
</reference>